<dbReference type="CDD" id="cd13647">
    <property type="entry name" value="PBP2_PBGD_2"/>
    <property type="match status" value="1"/>
</dbReference>
<dbReference type="InterPro" id="IPR022417">
    <property type="entry name" value="Porphobilin_deaminase_N"/>
</dbReference>
<keyword evidence="5 8" id="KW-0808">Transferase</keyword>
<evidence type="ECO:0000256" key="4">
    <source>
        <dbReference type="ARBA" id="ARBA00011245"/>
    </source>
</evidence>
<dbReference type="NCBIfam" id="TIGR00212">
    <property type="entry name" value="hemC"/>
    <property type="match status" value="1"/>
</dbReference>
<dbReference type="PRINTS" id="PR00151">
    <property type="entry name" value="PORPHBDMNASE"/>
</dbReference>
<evidence type="ECO:0000256" key="5">
    <source>
        <dbReference type="ARBA" id="ARBA00022679"/>
    </source>
</evidence>
<dbReference type="InterPro" id="IPR000860">
    <property type="entry name" value="HemC"/>
</dbReference>
<dbReference type="Gene3D" id="3.40.190.10">
    <property type="entry name" value="Periplasmic binding protein-like II"/>
    <property type="match status" value="2"/>
</dbReference>
<feature type="domain" description="Porphobilinogen deaminase N-terminal" evidence="9">
    <location>
        <begin position="4"/>
        <end position="211"/>
    </location>
</feature>
<keyword evidence="6 8" id="KW-0627">Porphyrin biosynthesis</keyword>
<dbReference type="Proteomes" id="UP000076878">
    <property type="component" value="Unassembled WGS sequence"/>
</dbReference>
<reference evidence="12 14" key="2">
    <citation type="submission" date="2016-10" db="EMBL/GenBank/DDBJ databases">
        <authorList>
            <person name="Varghese N."/>
            <person name="Submissions S."/>
        </authorList>
    </citation>
    <scope>NUCLEOTIDE SEQUENCE [LARGE SCALE GENOMIC DNA]</scope>
    <source>
        <strain evidence="12 14">DSM 22150</strain>
    </source>
</reference>
<keyword evidence="14" id="KW-1185">Reference proteome</keyword>
<dbReference type="Pfam" id="PF03900">
    <property type="entry name" value="Porphobil_deamC"/>
    <property type="match status" value="1"/>
</dbReference>
<dbReference type="GO" id="GO:0004418">
    <property type="term" value="F:hydroxymethylbilane synthase activity"/>
    <property type="evidence" value="ECO:0007669"/>
    <property type="project" value="UniProtKB-UniRule"/>
</dbReference>
<reference evidence="11 13" key="1">
    <citation type="submission" date="2016-02" db="EMBL/GenBank/DDBJ databases">
        <authorList>
            <person name="Wen L."/>
            <person name="He K."/>
            <person name="Yang H."/>
        </authorList>
    </citation>
    <scope>NUCLEOTIDE SEQUENCE [LARGE SCALE GENOMIC DNA]</scope>
    <source>
        <strain evidence="11">Trichococcus_R210</strain>
    </source>
</reference>
<dbReference type="EMBL" id="FJNB01000001">
    <property type="protein sequence ID" value="CZQ80349.1"/>
    <property type="molecule type" value="Genomic_DNA"/>
</dbReference>
<accession>A0A143Y2W0</accession>
<evidence type="ECO:0000313" key="12">
    <source>
        <dbReference type="EMBL" id="SEI56476.1"/>
    </source>
</evidence>
<evidence type="ECO:0000256" key="6">
    <source>
        <dbReference type="ARBA" id="ARBA00023244"/>
    </source>
</evidence>
<evidence type="ECO:0000256" key="7">
    <source>
        <dbReference type="ARBA" id="ARBA00048169"/>
    </source>
</evidence>
<evidence type="ECO:0000256" key="1">
    <source>
        <dbReference type="ARBA" id="ARBA00002869"/>
    </source>
</evidence>
<dbReference type="SUPFAM" id="SSF53850">
    <property type="entry name" value="Periplasmic binding protein-like II"/>
    <property type="match status" value="1"/>
</dbReference>
<dbReference type="FunFam" id="3.40.190.10:FF:000004">
    <property type="entry name" value="Porphobilinogen deaminase"/>
    <property type="match status" value="1"/>
</dbReference>
<comment type="function">
    <text evidence="1 8">Tetrapolymerization of the monopyrrole PBG into the hydroxymethylbilane pre-uroporphyrinogen in several discrete steps.</text>
</comment>
<dbReference type="RefSeq" id="WP_068620373.1">
    <property type="nucleotide sequence ID" value="NZ_FJNB01000001.1"/>
</dbReference>
<dbReference type="STRING" id="640938.TR210_48"/>
<evidence type="ECO:0000256" key="8">
    <source>
        <dbReference type="HAMAP-Rule" id="MF_00260"/>
    </source>
</evidence>
<feature type="domain" description="Porphobilinogen deaminase C-terminal" evidence="10">
    <location>
        <begin position="225"/>
        <end position="266"/>
    </location>
</feature>
<dbReference type="EMBL" id="FNYT01000001">
    <property type="protein sequence ID" value="SEI56476.1"/>
    <property type="molecule type" value="Genomic_DNA"/>
</dbReference>
<dbReference type="PIRSF" id="PIRSF001438">
    <property type="entry name" value="4pyrrol_synth_OHMeBilane_synth"/>
    <property type="match status" value="1"/>
</dbReference>
<feature type="modified residue" description="S-(dipyrrolylmethanemethyl)cysteine" evidence="8">
    <location>
        <position position="241"/>
    </location>
</feature>
<comment type="similarity">
    <text evidence="3 8">Belongs to the HMBS family.</text>
</comment>
<sequence length="294" mass="32011">MRKLKVGTRSSALALKQTELVIEALKSVDPSVAVEVVGITTKGDRLVHVPLTQIGGKGVFVKEVEAQLMDGTIDFAVHSLKDMPARLPEGLTIVATPKRANPFDCLIWNDDKPFPDTSAPLVIGTSSVRRINQLKTAFPNMSFVPIRGNIETRLRKMKEEKLDGIVLAAAGLERMDYLKGLHTLMLEPEVCVPAIGQGIMAVQCREEDKELIGLLSGINDEAASLACLTERSFLHRANGNCDLPIGGYAHRMGDGQWEFLAFLADSIDEPGITKRYVGENPLKLAESAADELLP</sequence>
<evidence type="ECO:0000259" key="9">
    <source>
        <dbReference type="Pfam" id="PF01379"/>
    </source>
</evidence>
<dbReference type="InterPro" id="IPR022418">
    <property type="entry name" value="Porphobilinogen_deaminase_C"/>
</dbReference>
<dbReference type="Gene3D" id="3.30.160.40">
    <property type="entry name" value="Porphobilinogen deaminase, C-terminal domain"/>
    <property type="match status" value="1"/>
</dbReference>
<comment type="catalytic activity">
    <reaction evidence="7 8">
        <text>4 porphobilinogen + H2O = hydroxymethylbilane + 4 NH4(+)</text>
        <dbReference type="Rhea" id="RHEA:13185"/>
        <dbReference type="ChEBI" id="CHEBI:15377"/>
        <dbReference type="ChEBI" id="CHEBI:28938"/>
        <dbReference type="ChEBI" id="CHEBI:57845"/>
        <dbReference type="ChEBI" id="CHEBI:58126"/>
        <dbReference type="EC" id="2.5.1.61"/>
    </reaction>
</comment>
<dbReference type="InterPro" id="IPR036803">
    <property type="entry name" value="Porphobilinogen_deaminase_C_sf"/>
</dbReference>
<dbReference type="PANTHER" id="PTHR11557:SF0">
    <property type="entry name" value="PORPHOBILINOGEN DEAMINASE"/>
    <property type="match status" value="1"/>
</dbReference>
<comment type="miscellaneous">
    <text evidence="8">The porphobilinogen subunits are added to the dipyrromethane group.</text>
</comment>
<evidence type="ECO:0000313" key="13">
    <source>
        <dbReference type="Proteomes" id="UP000076878"/>
    </source>
</evidence>
<dbReference type="EC" id="2.5.1.61" evidence="8"/>
<evidence type="ECO:0000256" key="2">
    <source>
        <dbReference type="ARBA" id="ARBA00004735"/>
    </source>
</evidence>
<comment type="pathway">
    <text evidence="2">Porphyrin-containing compound metabolism; protoporphyrin-IX biosynthesis; coproporphyrinogen-III from 5-aminolevulinate: step 2/4.</text>
</comment>
<dbReference type="GO" id="GO:0006782">
    <property type="term" value="P:protoporphyrinogen IX biosynthetic process"/>
    <property type="evidence" value="ECO:0007669"/>
    <property type="project" value="UniProtKB-UniRule"/>
</dbReference>
<protein>
    <recommendedName>
        <fullName evidence="8">Porphobilinogen deaminase</fullName>
        <shortName evidence="8">PBG</shortName>
        <ecNumber evidence="8">2.5.1.61</ecNumber>
    </recommendedName>
    <alternativeName>
        <fullName evidence="8">Hydroxymethylbilane synthase</fullName>
        <shortName evidence="8">HMBS</shortName>
    </alternativeName>
    <alternativeName>
        <fullName evidence="8">Pre-uroporphyrinogen synthase</fullName>
    </alternativeName>
</protein>
<dbReference type="AlphaFoldDB" id="A0A143Y2W0"/>
<proteinExistence type="inferred from homology"/>
<dbReference type="Proteomes" id="UP000199280">
    <property type="component" value="Unassembled WGS sequence"/>
</dbReference>
<name>A0A143Y2W0_9LACT</name>
<dbReference type="Pfam" id="PF01379">
    <property type="entry name" value="Porphobil_deam"/>
    <property type="match status" value="1"/>
</dbReference>
<dbReference type="SUPFAM" id="SSF54782">
    <property type="entry name" value="Porphobilinogen deaminase (hydroxymethylbilane synthase), C-terminal domain"/>
    <property type="match status" value="1"/>
</dbReference>
<dbReference type="OrthoDB" id="9810298at2"/>
<evidence type="ECO:0000313" key="14">
    <source>
        <dbReference type="Proteomes" id="UP000199280"/>
    </source>
</evidence>
<dbReference type="FunFam" id="3.40.190.10:FF:000005">
    <property type="entry name" value="Porphobilinogen deaminase"/>
    <property type="match status" value="1"/>
</dbReference>
<gene>
    <name evidence="8" type="primary">hemC</name>
    <name evidence="12" type="ORF">SAMN05216375_101220</name>
    <name evidence="11" type="ORF">TR210_48</name>
</gene>
<organism evidence="11 13">
    <name type="scientific">Trichococcus ilyis</name>
    <dbReference type="NCBI Taxonomy" id="640938"/>
    <lineage>
        <taxon>Bacteria</taxon>
        <taxon>Bacillati</taxon>
        <taxon>Bacillota</taxon>
        <taxon>Bacilli</taxon>
        <taxon>Lactobacillales</taxon>
        <taxon>Carnobacteriaceae</taxon>
        <taxon>Trichococcus</taxon>
    </lineage>
</organism>
<dbReference type="PANTHER" id="PTHR11557">
    <property type="entry name" value="PORPHOBILINOGEN DEAMINASE"/>
    <property type="match status" value="1"/>
</dbReference>
<evidence type="ECO:0000256" key="3">
    <source>
        <dbReference type="ARBA" id="ARBA00005638"/>
    </source>
</evidence>
<comment type="subunit">
    <text evidence="4 8">Monomer.</text>
</comment>
<dbReference type="HAMAP" id="MF_00260">
    <property type="entry name" value="Porphobil_deam"/>
    <property type="match status" value="1"/>
</dbReference>
<comment type="cofactor">
    <cofactor evidence="8">
        <name>dipyrromethane</name>
        <dbReference type="ChEBI" id="CHEBI:60342"/>
    </cofactor>
    <text evidence="8">Binds 1 dipyrromethane group covalently.</text>
</comment>
<evidence type="ECO:0000313" key="11">
    <source>
        <dbReference type="EMBL" id="CZQ80349.1"/>
    </source>
</evidence>
<dbReference type="GO" id="GO:0005737">
    <property type="term" value="C:cytoplasm"/>
    <property type="evidence" value="ECO:0007669"/>
    <property type="project" value="UniProtKB-UniRule"/>
</dbReference>
<evidence type="ECO:0000259" key="10">
    <source>
        <dbReference type="Pfam" id="PF03900"/>
    </source>
</evidence>